<dbReference type="SUPFAM" id="SSF46785">
    <property type="entry name" value="Winged helix' DNA-binding domain"/>
    <property type="match status" value="1"/>
</dbReference>
<keyword evidence="1" id="KW-0805">Transcription regulation</keyword>
<dbReference type="InterPro" id="IPR036388">
    <property type="entry name" value="WH-like_DNA-bd_sf"/>
</dbReference>
<keyword evidence="3" id="KW-0804">Transcription</keyword>
<proteinExistence type="predicted"/>
<evidence type="ECO:0000259" key="4">
    <source>
        <dbReference type="PROSITE" id="PS50949"/>
    </source>
</evidence>
<evidence type="ECO:0000256" key="1">
    <source>
        <dbReference type="ARBA" id="ARBA00023015"/>
    </source>
</evidence>
<dbReference type="Pfam" id="PF00392">
    <property type="entry name" value="GntR"/>
    <property type="match status" value="1"/>
</dbReference>
<dbReference type="InterPro" id="IPR008920">
    <property type="entry name" value="TF_FadR/GntR_C"/>
</dbReference>
<dbReference type="PANTHER" id="PTHR43537:SF53">
    <property type="entry name" value="HTH-TYPE TRANSCRIPTIONAL REPRESSOR NANR"/>
    <property type="match status" value="1"/>
</dbReference>
<dbReference type="PROSITE" id="PS50949">
    <property type="entry name" value="HTH_GNTR"/>
    <property type="match status" value="1"/>
</dbReference>
<dbReference type="InterPro" id="IPR000524">
    <property type="entry name" value="Tscrpt_reg_HTH_GntR"/>
</dbReference>
<dbReference type="Gene3D" id="1.10.10.10">
    <property type="entry name" value="Winged helix-like DNA-binding domain superfamily/Winged helix DNA-binding domain"/>
    <property type="match status" value="1"/>
</dbReference>
<comment type="caution">
    <text evidence="5">The sequence shown here is derived from an EMBL/GenBank/DDBJ whole genome shotgun (WGS) entry which is preliminary data.</text>
</comment>
<protein>
    <submittedName>
        <fullName evidence="5">GntR family transcriptional regulator</fullName>
    </submittedName>
</protein>
<evidence type="ECO:0000256" key="2">
    <source>
        <dbReference type="ARBA" id="ARBA00023125"/>
    </source>
</evidence>
<dbReference type="InterPro" id="IPR036390">
    <property type="entry name" value="WH_DNA-bd_sf"/>
</dbReference>
<evidence type="ECO:0000313" key="5">
    <source>
        <dbReference type="EMBL" id="GAA0613705.1"/>
    </source>
</evidence>
<dbReference type="Gene3D" id="1.20.120.530">
    <property type="entry name" value="GntR ligand-binding domain-like"/>
    <property type="match status" value="1"/>
</dbReference>
<dbReference type="SMART" id="SM00895">
    <property type="entry name" value="FCD"/>
    <property type="match status" value="1"/>
</dbReference>
<dbReference type="InterPro" id="IPR011711">
    <property type="entry name" value="GntR_C"/>
</dbReference>
<dbReference type="PANTHER" id="PTHR43537">
    <property type="entry name" value="TRANSCRIPTIONAL REGULATOR, GNTR FAMILY"/>
    <property type="match status" value="1"/>
</dbReference>
<reference evidence="6" key="1">
    <citation type="journal article" date="2019" name="Int. J. Syst. Evol. Microbiol.">
        <title>The Global Catalogue of Microorganisms (GCM) 10K type strain sequencing project: providing services to taxonomists for standard genome sequencing and annotation.</title>
        <authorList>
            <consortium name="The Broad Institute Genomics Platform"/>
            <consortium name="The Broad Institute Genome Sequencing Center for Infectious Disease"/>
            <person name="Wu L."/>
            <person name="Ma J."/>
        </authorList>
    </citation>
    <scope>NUCLEOTIDE SEQUENCE [LARGE SCALE GENOMIC DNA]</scope>
    <source>
        <strain evidence="6">JCM 15115</strain>
    </source>
</reference>
<dbReference type="Pfam" id="PF07729">
    <property type="entry name" value="FCD"/>
    <property type="match status" value="1"/>
</dbReference>
<dbReference type="SMART" id="SM00345">
    <property type="entry name" value="HTH_GNTR"/>
    <property type="match status" value="1"/>
</dbReference>
<sequence>MAKGQKTEDENAEGKNAGSKIDVICEALSQAILARELQPGMKLSEESIGVLFSVSRTVVRAALNRLHSEALVEFRQNRGAFVASTTPEEAREVFEARIAIEREIFTKLATIINDSQIKILEQHLAKEHEVHHSGDHAAAILLSGDFHMLAADMAQNQVLSGFLKVLISRTSLILAQHSTHQETDCSLDEHVAIINALRARDSQASAEAIVDHLEQVFEMANIGKTKRTKRSLDEILKRFV</sequence>
<organism evidence="5 6">
    <name type="scientific">Paenochrobactrum glaciei</name>
    <dbReference type="NCBI Taxonomy" id="486407"/>
    <lineage>
        <taxon>Bacteria</taxon>
        <taxon>Pseudomonadati</taxon>
        <taxon>Pseudomonadota</taxon>
        <taxon>Alphaproteobacteria</taxon>
        <taxon>Hyphomicrobiales</taxon>
        <taxon>Brucellaceae</taxon>
        <taxon>Paenochrobactrum</taxon>
    </lineage>
</organism>
<feature type="domain" description="HTH gntR-type" evidence="4">
    <location>
        <begin position="18"/>
        <end position="85"/>
    </location>
</feature>
<dbReference type="CDD" id="cd07377">
    <property type="entry name" value="WHTH_GntR"/>
    <property type="match status" value="1"/>
</dbReference>
<accession>A0ABP3RN49</accession>
<keyword evidence="2" id="KW-0238">DNA-binding</keyword>
<evidence type="ECO:0000313" key="6">
    <source>
        <dbReference type="Proteomes" id="UP001424441"/>
    </source>
</evidence>
<name>A0ABP3RN49_9HYPH</name>
<dbReference type="SUPFAM" id="SSF48008">
    <property type="entry name" value="GntR ligand-binding domain-like"/>
    <property type="match status" value="1"/>
</dbReference>
<gene>
    <name evidence="5" type="ORF">GCM10008943_31290</name>
</gene>
<dbReference type="RefSeq" id="WP_343807737.1">
    <property type="nucleotide sequence ID" value="NZ_BAAADE010000011.1"/>
</dbReference>
<evidence type="ECO:0000256" key="3">
    <source>
        <dbReference type="ARBA" id="ARBA00023163"/>
    </source>
</evidence>
<keyword evidence="6" id="KW-1185">Reference proteome</keyword>
<dbReference type="Proteomes" id="UP001424441">
    <property type="component" value="Unassembled WGS sequence"/>
</dbReference>
<dbReference type="EMBL" id="BAAADE010000011">
    <property type="protein sequence ID" value="GAA0613705.1"/>
    <property type="molecule type" value="Genomic_DNA"/>
</dbReference>